<evidence type="ECO:0000256" key="5">
    <source>
        <dbReference type="ARBA" id="ARBA00022618"/>
    </source>
</evidence>
<dbReference type="NCBIfam" id="TIGR01085">
    <property type="entry name" value="murE"/>
    <property type="match status" value="1"/>
</dbReference>
<feature type="modified residue" description="N6-carboxylysine" evidence="12">
    <location>
        <position position="218"/>
    </location>
</feature>
<evidence type="ECO:0000256" key="1">
    <source>
        <dbReference type="ARBA" id="ARBA00004752"/>
    </source>
</evidence>
<dbReference type="SUPFAM" id="SSF53244">
    <property type="entry name" value="MurD-like peptide ligases, peptide-binding domain"/>
    <property type="match status" value="1"/>
</dbReference>
<dbReference type="SUPFAM" id="SSF53623">
    <property type="entry name" value="MurD-like peptide ligases, catalytic domain"/>
    <property type="match status" value="1"/>
</dbReference>
<keyword evidence="5 12" id="KW-0132">Cell division</keyword>
<dbReference type="EMBL" id="JBHTGQ010000002">
    <property type="protein sequence ID" value="MFC7748670.1"/>
    <property type="molecule type" value="Genomic_DNA"/>
</dbReference>
<proteinExistence type="inferred from homology"/>
<comment type="subcellular location">
    <subcellularLocation>
        <location evidence="12 13">Cytoplasm</location>
    </subcellularLocation>
</comment>
<dbReference type="NCBIfam" id="NF001124">
    <property type="entry name" value="PRK00139.1-2"/>
    <property type="match status" value="1"/>
</dbReference>
<keyword evidence="10 12" id="KW-0131">Cell cycle</keyword>
<evidence type="ECO:0000313" key="18">
    <source>
        <dbReference type="Proteomes" id="UP001596528"/>
    </source>
</evidence>
<evidence type="ECO:0000259" key="15">
    <source>
        <dbReference type="Pfam" id="PF02875"/>
    </source>
</evidence>
<comment type="PTM">
    <text evidence="12">Carboxylation is probably crucial for Mg(2+) binding and, consequently, for the gamma-phosphate positioning of ATP.</text>
</comment>
<dbReference type="InterPro" id="IPR036615">
    <property type="entry name" value="Mur_ligase_C_dom_sf"/>
</dbReference>
<evidence type="ECO:0000256" key="11">
    <source>
        <dbReference type="ARBA" id="ARBA00023316"/>
    </source>
</evidence>
<feature type="domain" description="Mur ligase C-terminal" evidence="15">
    <location>
        <begin position="334"/>
        <end position="464"/>
    </location>
</feature>
<comment type="cofactor">
    <cofactor evidence="12">
        <name>Mg(2+)</name>
        <dbReference type="ChEBI" id="CHEBI:18420"/>
    </cofactor>
</comment>
<keyword evidence="11 12" id="KW-0961">Cell wall biogenesis/degradation</keyword>
<keyword evidence="18" id="KW-1185">Reference proteome</keyword>
<evidence type="ECO:0000256" key="3">
    <source>
        <dbReference type="ARBA" id="ARBA00022490"/>
    </source>
</evidence>
<evidence type="ECO:0000256" key="13">
    <source>
        <dbReference type="RuleBase" id="RU004135"/>
    </source>
</evidence>
<feature type="binding site" evidence="12">
    <location>
        <position position="462"/>
    </location>
    <ligand>
        <name>meso-2,6-diaminopimelate</name>
        <dbReference type="ChEBI" id="CHEBI:57791"/>
    </ligand>
</feature>
<dbReference type="PANTHER" id="PTHR23135">
    <property type="entry name" value="MUR LIGASE FAMILY MEMBER"/>
    <property type="match status" value="1"/>
</dbReference>
<organism evidence="17 18">
    <name type="scientific">Paenibacillus thermoaerophilus</name>
    <dbReference type="NCBI Taxonomy" id="1215385"/>
    <lineage>
        <taxon>Bacteria</taxon>
        <taxon>Bacillati</taxon>
        <taxon>Bacillota</taxon>
        <taxon>Bacilli</taxon>
        <taxon>Bacillales</taxon>
        <taxon>Paenibacillaceae</taxon>
        <taxon>Paenibacillus</taxon>
    </lineage>
</organism>
<evidence type="ECO:0000256" key="4">
    <source>
        <dbReference type="ARBA" id="ARBA00022598"/>
    </source>
</evidence>
<feature type="domain" description="Mur ligase central" evidence="16">
    <location>
        <begin position="106"/>
        <end position="312"/>
    </location>
</feature>
<dbReference type="InterPro" id="IPR018109">
    <property type="entry name" value="Folylpolyglutamate_synth_CS"/>
</dbReference>
<dbReference type="InterPro" id="IPR036565">
    <property type="entry name" value="Mur-like_cat_sf"/>
</dbReference>
<dbReference type="InterPro" id="IPR005761">
    <property type="entry name" value="UDP-N-AcMur-Glu-dNH2Pim_ligase"/>
</dbReference>
<evidence type="ECO:0000313" key="17">
    <source>
        <dbReference type="EMBL" id="MFC7748670.1"/>
    </source>
</evidence>
<dbReference type="SUPFAM" id="SSF63418">
    <property type="entry name" value="MurE/MurF N-terminal domain"/>
    <property type="match status" value="1"/>
</dbReference>
<dbReference type="EC" id="6.3.2.13" evidence="12"/>
<comment type="pathway">
    <text evidence="1 12 13">Cell wall biogenesis; peptidoglycan biosynthesis.</text>
</comment>
<evidence type="ECO:0000256" key="6">
    <source>
        <dbReference type="ARBA" id="ARBA00022741"/>
    </source>
</evidence>
<dbReference type="Gene3D" id="3.40.1190.10">
    <property type="entry name" value="Mur-like, catalytic domain"/>
    <property type="match status" value="1"/>
</dbReference>
<dbReference type="InterPro" id="IPR035911">
    <property type="entry name" value="MurE/MurF_N"/>
</dbReference>
<keyword evidence="6 12" id="KW-0547">Nucleotide-binding</keyword>
<feature type="short sequence motif" description="Meso-diaminopimelate recognition motif" evidence="12">
    <location>
        <begin position="407"/>
        <end position="410"/>
    </location>
</feature>
<dbReference type="Pfam" id="PF01225">
    <property type="entry name" value="Mur_ligase"/>
    <property type="match status" value="1"/>
</dbReference>
<reference evidence="18" key="1">
    <citation type="journal article" date="2019" name="Int. J. Syst. Evol. Microbiol.">
        <title>The Global Catalogue of Microorganisms (GCM) 10K type strain sequencing project: providing services to taxonomists for standard genome sequencing and annotation.</title>
        <authorList>
            <consortium name="The Broad Institute Genomics Platform"/>
            <consortium name="The Broad Institute Genome Sequencing Center for Infectious Disease"/>
            <person name="Wu L."/>
            <person name="Ma J."/>
        </authorList>
    </citation>
    <scope>NUCLEOTIDE SEQUENCE [LARGE SCALE GENOMIC DNA]</scope>
    <source>
        <strain evidence="18">JCM 18657</strain>
    </source>
</reference>
<feature type="domain" description="Mur ligase N-terminal catalytic" evidence="14">
    <location>
        <begin position="24"/>
        <end position="73"/>
    </location>
</feature>
<feature type="binding site" evidence="12">
    <location>
        <position position="186"/>
    </location>
    <ligand>
        <name>UDP-N-acetyl-alpha-D-muramoyl-L-alanyl-D-glutamate</name>
        <dbReference type="ChEBI" id="CHEBI:83900"/>
    </ligand>
</feature>
<evidence type="ECO:0000256" key="7">
    <source>
        <dbReference type="ARBA" id="ARBA00022840"/>
    </source>
</evidence>
<evidence type="ECO:0000259" key="14">
    <source>
        <dbReference type="Pfam" id="PF01225"/>
    </source>
</evidence>
<keyword evidence="7 12" id="KW-0067">ATP-binding</keyword>
<evidence type="ECO:0000256" key="12">
    <source>
        <dbReference type="HAMAP-Rule" id="MF_00208"/>
    </source>
</evidence>
<dbReference type="Gene3D" id="3.90.190.20">
    <property type="entry name" value="Mur ligase, C-terminal domain"/>
    <property type="match status" value="1"/>
</dbReference>
<dbReference type="Pfam" id="PF02875">
    <property type="entry name" value="Mur_ligase_C"/>
    <property type="match status" value="1"/>
</dbReference>
<comment type="similarity">
    <text evidence="2 12">Belongs to the MurCDEF family. MurE subfamily.</text>
</comment>
<dbReference type="Pfam" id="PF08245">
    <property type="entry name" value="Mur_ligase_M"/>
    <property type="match status" value="1"/>
</dbReference>
<sequence length="494" mass="53280">MKLNELASRLVTGRLEGSGDVSVGGIAIDNRQVRPGDLFICIPGAKFDGHDFAADAVKAGAVAVVAERDVDVPVPKLFVRDARRALPALAAHLYGYPSRELSLVAITGTNGKTTTSFLLERILADAGRTTGLMGNIGMKIGDRFIRKEGINTRESHDLQRALREMRDAGVDVCVMEATSQGLHKGRMIGCNIRTAVFTNLTQDHLDYHGTMDAYMQAKGLLFARMGNADGDRPKYAVLNGDDPASDYFRSVTAAETVTYGLSPHCDVRADNVRLEAGGTAFDVTAFGETRTARIRLIGLFNVYNALAAVTAALLEGVPLDGALASLAGIPSVEGRMETVDEGQPYLVVVDYAHTPDGLYNALNALREVARRRILTVFGCGGDRDRSKRPIMGEIAARYSDYVVVTSDNPRYEDPEAILRDIEPGILRVEGSAGRYALVADRRAAIEKAVEMASPEDVVLIAGKGHETYQTVRGVSLPFDDREVARAAIRKAAGR</sequence>
<keyword evidence="12" id="KW-0460">Magnesium</keyword>
<evidence type="ECO:0000256" key="8">
    <source>
        <dbReference type="ARBA" id="ARBA00022960"/>
    </source>
</evidence>
<keyword evidence="8 12" id="KW-0133">Cell shape</keyword>
<dbReference type="NCBIfam" id="NF001126">
    <property type="entry name" value="PRK00139.1-4"/>
    <property type="match status" value="1"/>
</dbReference>
<keyword evidence="9 12" id="KW-0573">Peptidoglycan synthesis</keyword>
<evidence type="ECO:0000256" key="2">
    <source>
        <dbReference type="ARBA" id="ARBA00005898"/>
    </source>
</evidence>
<dbReference type="Gene3D" id="3.40.1390.10">
    <property type="entry name" value="MurE/MurF, N-terminal domain"/>
    <property type="match status" value="1"/>
</dbReference>
<comment type="function">
    <text evidence="12">Catalyzes the addition of meso-diaminopimelic acid to the nucleotide precursor UDP-N-acetylmuramoyl-L-alanyl-D-glutamate (UMAG) in the biosynthesis of bacterial cell-wall peptidoglycan.</text>
</comment>
<dbReference type="InterPro" id="IPR004101">
    <property type="entry name" value="Mur_ligase_C"/>
</dbReference>
<evidence type="ECO:0000259" key="16">
    <source>
        <dbReference type="Pfam" id="PF08245"/>
    </source>
</evidence>
<gene>
    <name evidence="12" type="primary">murE</name>
    <name evidence="17" type="ORF">ACFQWB_01750</name>
</gene>
<name>A0ABW2V1L1_9BACL</name>
<keyword evidence="4 12" id="KW-0436">Ligase</keyword>
<comment type="catalytic activity">
    <reaction evidence="12">
        <text>UDP-N-acetyl-alpha-D-muramoyl-L-alanyl-D-glutamate + meso-2,6-diaminopimelate + ATP = UDP-N-acetyl-alpha-D-muramoyl-L-alanyl-gamma-D-glutamyl-meso-2,6-diaminopimelate + ADP + phosphate + H(+)</text>
        <dbReference type="Rhea" id="RHEA:23676"/>
        <dbReference type="ChEBI" id="CHEBI:15378"/>
        <dbReference type="ChEBI" id="CHEBI:30616"/>
        <dbReference type="ChEBI" id="CHEBI:43474"/>
        <dbReference type="ChEBI" id="CHEBI:57791"/>
        <dbReference type="ChEBI" id="CHEBI:83900"/>
        <dbReference type="ChEBI" id="CHEBI:83905"/>
        <dbReference type="ChEBI" id="CHEBI:456216"/>
        <dbReference type="EC" id="6.3.2.13"/>
    </reaction>
</comment>
<dbReference type="Proteomes" id="UP001596528">
    <property type="component" value="Unassembled WGS sequence"/>
</dbReference>
<dbReference type="InterPro" id="IPR013221">
    <property type="entry name" value="Mur_ligase_cen"/>
</dbReference>
<comment type="caution">
    <text evidence="12">Lacks conserved residue(s) required for the propagation of feature annotation.</text>
</comment>
<dbReference type="InterPro" id="IPR000713">
    <property type="entry name" value="Mur_ligase_N"/>
</dbReference>
<evidence type="ECO:0000256" key="9">
    <source>
        <dbReference type="ARBA" id="ARBA00022984"/>
    </source>
</evidence>
<feature type="binding site" evidence="12">
    <location>
        <begin position="407"/>
        <end position="410"/>
    </location>
    <ligand>
        <name>meso-2,6-diaminopimelate</name>
        <dbReference type="ChEBI" id="CHEBI:57791"/>
    </ligand>
</feature>
<dbReference type="HAMAP" id="MF_00208">
    <property type="entry name" value="MurE"/>
    <property type="match status" value="1"/>
</dbReference>
<dbReference type="PROSITE" id="PS01011">
    <property type="entry name" value="FOLYLPOLYGLU_SYNT_1"/>
    <property type="match status" value="1"/>
</dbReference>
<accession>A0ABW2V1L1</accession>
<feature type="binding site" evidence="12">
    <location>
        <position position="178"/>
    </location>
    <ligand>
        <name>UDP-N-acetyl-alpha-D-muramoyl-L-alanyl-D-glutamate</name>
        <dbReference type="ChEBI" id="CHEBI:83900"/>
    </ligand>
</feature>
<protein>
    <recommendedName>
        <fullName evidence="12">UDP-N-acetylmuramoyl-L-alanyl-D-glutamate--2,6-diaminopimelate ligase</fullName>
        <ecNumber evidence="12">6.3.2.13</ecNumber>
    </recommendedName>
    <alternativeName>
        <fullName evidence="12">Meso-A2pm-adding enzyme</fullName>
    </alternativeName>
    <alternativeName>
        <fullName evidence="12">Meso-diaminopimelate-adding enzyme</fullName>
    </alternativeName>
    <alternativeName>
        <fullName evidence="12">UDP-MurNAc-L-Ala-D-Glu:meso-diaminopimelate ligase</fullName>
    </alternativeName>
    <alternativeName>
        <fullName evidence="12">UDP-MurNAc-tripeptide synthetase</fullName>
    </alternativeName>
    <alternativeName>
        <fullName evidence="12">UDP-N-acetylmuramyl-tripeptide synthetase</fullName>
    </alternativeName>
</protein>
<keyword evidence="3 12" id="KW-0963">Cytoplasm</keyword>
<evidence type="ECO:0000256" key="10">
    <source>
        <dbReference type="ARBA" id="ARBA00023306"/>
    </source>
</evidence>
<dbReference type="GO" id="GO:0008765">
    <property type="term" value="F:UDP-N-acetylmuramoylalanyl-D-glutamate-2,6-diaminopimelate ligase activity"/>
    <property type="evidence" value="ECO:0007669"/>
    <property type="project" value="UniProtKB-EC"/>
</dbReference>
<feature type="binding site" evidence="12">
    <location>
        <position position="383"/>
    </location>
    <ligand>
        <name>meso-2,6-diaminopimelate</name>
        <dbReference type="ChEBI" id="CHEBI:57791"/>
    </ligand>
</feature>
<dbReference type="PANTHER" id="PTHR23135:SF4">
    <property type="entry name" value="UDP-N-ACETYLMURAMOYL-L-ALANYL-D-GLUTAMATE--2,6-DIAMINOPIMELATE LIGASE MURE HOMOLOG, CHLOROPLASTIC"/>
    <property type="match status" value="1"/>
</dbReference>
<feature type="binding site" evidence="12">
    <location>
        <begin position="108"/>
        <end position="114"/>
    </location>
    <ligand>
        <name>ATP</name>
        <dbReference type="ChEBI" id="CHEBI:30616"/>
    </ligand>
</feature>
<comment type="caution">
    <text evidence="17">The sequence shown here is derived from an EMBL/GenBank/DDBJ whole genome shotgun (WGS) entry which is preliminary data.</text>
</comment>
<feature type="binding site" evidence="12">
    <location>
        <position position="466"/>
    </location>
    <ligand>
        <name>meso-2,6-diaminopimelate</name>
        <dbReference type="ChEBI" id="CHEBI:57791"/>
    </ligand>
</feature>
<dbReference type="RefSeq" id="WP_138787853.1">
    <property type="nucleotide sequence ID" value="NZ_JBHTGQ010000002.1"/>
</dbReference>